<evidence type="ECO:0000313" key="1">
    <source>
        <dbReference type="EMBL" id="QDV09667.1"/>
    </source>
</evidence>
<proteinExistence type="predicted"/>
<dbReference type="PANTHER" id="PTHR33055">
    <property type="entry name" value="TRANSPOSASE FOR INSERTION SEQUENCE ELEMENT IS1111A"/>
    <property type="match status" value="1"/>
</dbReference>
<protein>
    <recommendedName>
        <fullName evidence="3">Transposase IS116/IS110/IS902 family protein</fullName>
    </recommendedName>
</protein>
<sequence>MRITKAGDNEVRRHLVQCAQQMLGPFGKDSDLRRWGLELAARGGKTTKKKAVIAVARKLAVLLHTLWRTGEVYEPLRNANRTAKKQGAAAVPA</sequence>
<keyword evidence="2" id="KW-1185">Reference proteome</keyword>
<dbReference type="InterPro" id="IPR047650">
    <property type="entry name" value="Transpos_IS110"/>
</dbReference>
<name>A0A518F005_9BACT</name>
<evidence type="ECO:0008006" key="3">
    <source>
        <dbReference type="Google" id="ProtNLM"/>
    </source>
</evidence>
<gene>
    <name evidence="1" type="ORF">Poly30_52250</name>
</gene>
<dbReference type="PANTHER" id="PTHR33055:SF3">
    <property type="entry name" value="PUTATIVE TRANSPOSASE FOR IS117-RELATED"/>
    <property type="match status" value="1"/>
</dbReference>
<dbReference type="Proteomes" id="UP000320390">
    <property type="component" value="Chromosome"/>
</dbReference>
<accession>A0A518F005</accession>
<evidence type="ECO:0000313" key="2">
    <source>
        <dbReference type="Proteomes" id="UP000320390"/>
    </source>
</evidence>
<organism evidence="1 2">
    <name type="scientific">Saltatorellus ferox</name>
    <dbReference type="NCBI Taxonomy" id="2528018"/>
    <lineage>
        <taxon>Bacteria</taxon>
        <taxon>Pseudomonadati</taxon>
        <taxon>Planctomycetota</taxon>
        <taxon>Planctomycetia</taxon>
        <taxon>Planctomycetia incertae sedis</taxon>
        <taxon>Saltatorellus</taxon>
    </lineage>
</organism>
<reference evidence="1 2" key="1">
    <citation type="submission" date="2019-02" db="EMBL/GenBank/DDBJ databases">
        <title>Deep-cultivation of Planctomycetes and their phenomic and genomic characterization uncovers novel biology.</title>
        <authorList>
            <person name="Wiegand S."/>
            <person name="Jogler M."/>
            <person name="Boedeker C."/>
            <person name="Pinto D."/>
            <person name="Vollmers J."/>
            <person name="Rivas-Marin E."/>
            <person name="Kohn T."/>
            <person name="Peeters S.H."/>
            <person name="Heuer A."/>
            <person name="Rast P."/>
            <person name="Oberbeckmann S."/>
            <person name="Bunk B."/>
            <person name="Jeske O."/>
            <person name="Meyerdierks A."/>
            <person name="Storesund J.E."/>
            <person name="Kallscheuer N."/>
            <person name="Luecker S."/>
            <person name="Lage O.M."/>
            <person name="Pohl T."/>
            <person name="Merkel B.J."/>
            <person name="Hornburger P."/>
            <person name="Mueller R.-W."/>
            <person name="Bruemmer F."/>
            <person name="Labrenz M."/>
            <person name="Spormann A.M."/>
            <person name="Op den Camp H."/>
            <person name="Overmann J."/>
            <person name="Amann R."/>
            <person name="Jetten M.S.M."/>
            <person name="Mascher T."/>
            <person name="Medema M.H."/>
            <person name="Devos D.P."/>
            <person name="Kaster A.-K."/>
            <person name="Ovreas L."/>
            <person name="Rohde M."/>
            <person name="Galperin M.Y."/>
            <person name="Jogler C."/>
        </authorList>
    </citation>
    <scope>NUCLEOTIDE SEQUENCE [LARGE SCALE GENOMIC DNA]</scope>
    <source>
        <strain evidence="1 2">Poly30</strain>
    </source>
</reference>
<dbReference type="AlphaFoldDB" id="A0A518F005"/>
<dbReference type="EMBL" id="CP036434">
    <property type="protein sequence ID" value="QDV09667.1"/>
    <property type="molecule type" value="Genomic_DNA"/>
</dbReference>